<evidence type="ECO:0000259" key="2">
    <source>
        <dbReference type="Pfam" id="PF22504"/>
    </source>
</evidence>
<feature type="compositionally biased region" description="Low complexity" evidence="1">
    <location>
        <begin position="61"/>
        <end position="74"/>
    </location>
</feature>
<dbReference type="Proteomes" id="UP000276888">
    <property type="component" value="Chromosome"/>
</dbReference>
<reference evidence="3 4" key="1">
    <citation type="submission" date="2018-08" db="EMBL/GenBank/DDBJ databases">
        <title>Microbacterium lemovicicum sp. nov., a bacterium isolated from a natural uranium-rich soil.</title>
        <authorList>
            <person name="ORTET P."/>
        </authorList>
    </citation>
    <scope>NUCLEOTIDE SEQUENCE [LARGE SCALE GENOMIC DNA]</scope>
    <source>
        <strain evidence="3 4">Viu22</strain>
    </source>
</reference>
<sequence length="187" mass="18812">MLRRRVVPDPRRSIDAVPVRIRRATAPLLIGAVIALLVAGCTAGPSDPAPAEPAPTGDGGSPSATASAPGTAEPTLPPALIPTGSASDNLPLFASVVDTVWANGAPVTGRSYVDALSTAGFDKAAMQVTQDATTIGNPAEAIQFAVRWGEECLTGQVGPTTPSPVTAVLPGLPSGGCLLGETRAIDW</sequence>
<dbReference type="EMBL" id="CP031423">
    <property type="protein sequence ID" value="AZS36974.1"/>
    <property type="molecule type" value="Genomic_DNA"/>
</dbReference>
<feature type="domain" description="DUF6993" evidence="2">
    <location>
        <begin position="99"/>
        <end position="181"/>
    </location>
</feature>
<gene>
    <name evidence="3" type="ORF">CVS47_01597</name>
</gene>
<evidence type="ECO:0000256" key="1">
    <source>
        <dbReference type="SAM" id="MobiDB-lite"/>
    </source>
</evidence>
<dbReference type="InterPro" id="IPR054262">
    <property type="entry name" value="DUF6993"/>
</dbReference>
<dbReference type="AlphaFoldDB" id="A0A3S9WAD1"/>
<dbReference type="Pfam" id="PF22504">
    <property type="entry name" value="DUF6993"/>
    <property type="match status" value="1"/>
</dbReference>
<proteinExistence type="predicted"/>
<dbReference type="RefSeq" id="WP_241240320.1">
    <property type="nucleotide sequence ID" value="NZ_CP031423.1"/>
</dbReference>
<protein>
    <recommendedName>
        <fullName evidence="2">DUF6993 domain-containing protein</fullName>
    </recommendedName>
</protein>
<evidence type="ECO:0000313" key="4">
    <source>
        <dbReference type="Proteomes" id="UP000276888"/>
    </source>
</evidence>
<name>A0A3S9WAD1_9MICO</name>
<keyword evidence="4" id="KW-1185">Reference proteome</keyword>
<accession>A0A3S9WAD1</accession>
<organism evidence="3 4">
    <name type="scientific">Microbacterium lemovicicum</name>
    <dbReference type="NCBI Taxonomy" id="1072463"/>
    <lineage>
        <taxon>Bacteria</taxon>
        <taxon>Bacillati</taxon>
        <taxon>Actinomycetota</taxon>
        <taxon>Actinomycetes</taxon>
        <taxon>Micrococcales</taxon>
        <taxon>Microbacteriaceae</taxon>
        <taxon>Microbacterium</taxon>
    </lineage>
</organism>
<dbReference type="KEGG" id="mlv:CVS47_01597"/>
<feature type="region of interest" description="Disordered" evidence="1">
    <location>
        <begin position="45"/>
        <end position="81"/>
    </location>
</feature>
<evidence type="ECO:0000313" key="3">
    <source>
        <dbReference type="EMBL" id="AZS36974.1"/>
    </source>
</evidence>